<dbReference type="GeneID" id="25984375"/>
<accession>J4UFB3</accession>
<dbReference type="RefSeq" id="XP_014181236.1">
    <property type="nucleotide sequence ID" value="XM_014325761.1"/>
</dbReference>
<reference evidence="1 2" key="1">
    <citation type="journal article" date="2012" name="Eukaryot. Cell">
        <title>Draft genome sequence of CBS 2479, the standard type strain of Trichosporon asahii.</title>
        <authorList>
            <person name="Yang R.Y."/>
            <person name="Li H.T."/>
            <person name="Zhu H."/>
            <person name="Zhou G.P."/>
            <person name="Wang M."/>
            <person name="Wang L."/>
        </authorList>
    </citation>
    <scope>NUCLEOTIDE SEQUENCE [LARGE SCALE GENOMIC DNA]</scope>
    <source>
        <strain evidence="2">ATCC 90039 / CBS 2479 / JCM 2466 / KCTC 7840 / NCYC 2677 / UAMH 7654</strain>
    </source>
</reference>
<evidence type="ECO:0000313" key="1">
    <source>
        <dbReference type="EMBL" id="EJT50020.1"/>
    </source>
</evidence>
<name>J4UFB3_TRIAS</name>
<dbReference type="HOGENOM" id="CLU_814291_0_0_1"/>
<dbReference type="KEGG" id="tasa:A1Q1_00861"/>
<sequence length="341" mass="37128">MHESHSGHPHATSAVRDGCEIAAHDPAASAVVGVVLTRTRSLISRALWVPSEAGSSDGFPVTSSPTGGLVSTEYDRADIEGGRFAPTYADIVGRQEPGYGRFALFQLLWKSLSLYPYVDSSSPPSRAATSPADDAPRSRYLALEPRADRWTDTMAQCARGRKTCHQVANLDLANIGIRARLLRFVLDEPPVRTMDVTLGWVAENGRAGWALPCPAESPATGRVLDAALDMFTRNPWRRNGLVQLDPPPTLHSRAEASGHLERQRCPNHSCLQQRLPTFFLLVDHLAVGGWLRGAGCEYWELPVGVDRGEGVRILLVLGAVNVPLEISGDIPSRRDSLYGRL</sequence>
<dbReference type="AlphaFoldDB" id="J4UFB3"/>
<proteinExistence type="predicted"/>
<dbReference type="VEuPathDB" id="FungiDB:A1Q1_00861"/>
<dbReference type="EMBL" id="ALBS01000139">
    <property type="protein sequence ID" value="EJT50020.1"/>
    <property type="molecule type" value="Genomic_DNA"/>
</dbReference>
<comment type="caution">
    <text evidence="1">The sequence shown here is derived from an EMBL/GenBank/DDBJ whole genome shotgun (WGS) entry which is preliminary data.</text>
</comment>
<protein>
    <submittedName>
        <fullName evidence="1">Uncharacterized protein</fullName>
    </submittedName>
</protein>
<organism evidence="1 2">
    <name type="scientific">Trichosporon asahii var. asahii (strain ATCC 90039 / CBS 2479 / JCM 2466 / KCTC 7840 / NBRC 103889/ NCYC 2677 / UAMH 7654)</name>
    <name type="common">Yeast</name>
    <dbReference type="NCBI Taxonomy" id="1186058"/>
    <lineage>
        <taxon>Eukaryota</taxon>
        <taxon>Fungi</taxon>
        <taxon>Dikarya</taxon>
        <taxon>Basidiomycota</taxon>
        <taxon>Agaricomycotina</taxon>
        <taxon>Tremellomycetes</taxon>
        <taxon>Trichosporonales</taxon>
        <taxon>Trichosporonaceae</taxon>
        <taxon>Trichosporon</taxon>
    </lineage>
</organism>
<gene>
    <name evidence="1" type="ORF">A1Q1_00861</name>
</gene>
<evidence type="ECO:0000313" key="2">
    <source>
        <dbReference type="Proteomes" id="UP000002748"/>
    </source>
</evidence>
<dbReference type="Proteomes" id="UP000002748">
    <property type="component" value="Unassembled WGS sequence"/>
</dbReference>